<name>A0A9Q0ZTJ6_9ROSI</name>
<dbReference type="AlphaFoldDB" id="A0A9Q0ZTJ6"/>
<evidence type="ECO:0000256" key="1">
    <source>
        <dbReference type="SAM" id="MobiDB-lite"/>
    </source>
</evidence>
<organism evidence="2 3">
    <name type="scientific">Salix koriyanagi</name>
    <dbReference type="NCBI Taxonomy" id="2511006"/>
    <lineage>
        <taxon>Eukaryota</taxon>
        <taxon>Viridiplantae</taxon>
        <taxon>Streptophyta</taxon>
        <taxon>Embryophyta</taxon>
        <taxon>Tracheophyta</taxon>
        <taxon>Spermatophyta</taxon>
        <taxon>Magnoliopsida</taxon>
        <taxon>eudicotyledons</taxon>
        <taxon>Gunneridae</taxon>
        <taxon>Pentapetalae</taxon>
        <taxon>rosids</taxon>
        <taxon>fabids</taxon>
        <taxon>Malpighiales</taxon>
        <taxon>Salicaceae</taxon>
        <taxon>Saliceae</taxon>
        <taxon>Salix</taxon>
    </lineage>
</organism>
<protein>
    <submittedName>
        <fullName evidence="2">Uncharacterized protein</fullName>
    </submittedName>
</protein>
<dbReference type="EMBL" id="JAPFFM010000009">
    <property type="protein sequence ID" value="KAJ6746324.1"/>
    <property type="molecule type" value="Genomic_DNA"/>
</dbReference>
<sequence length="123" mass="12996">MNNARNSSSIVDPSALLQTSTRGPAFQSPTGFSMDFNANSSVNESNNSGLLLFNGGYTQQQSGISTSSSGSNIPFATPIAFHSNGSSYEGNPGYSSWIAQSLHSFQSAKPNLSLYQTPIFGME</sequence>
<evidence type="ECO:0000313" key="2">
    <source>
        <dbReference type="EMBL" id="KAJ6746324.1"/>
    </source>
</evidence>
<evidence type="ECO:0000313" key="3">
    <source>
        <dbReference type="Proteomes" id="UP001151752"/>
    </source>
</evidence>
<comment type="caution">
    <text evidence="2">The sequence shown here is derived from an EMBL/GenBank/DDBJ whole genome shotgun (WGS) entry which is preliminary data.</text>
</comment>
<dbReference type="Proteomes" id="UP001151752">
    <property type="component" value="Chromosome 6"/>
</dbReference>
<accession>A0A9Q0ZTJ6</accession>
<reference evidence="2" key="1">
    <citation type="submission" date="2022-11" db="EMBL/GenBank/DDBJ databases">
        <authorList>
            <person name="Hyden B.L."/>
            <person name="Feng K."/>
            <person name="Yates T."/>
            <person name="Jawdy S."/>
            <person name="Smart L.B."/>
            <person name="Muchero W."/>
        </authorList>
    </citation>
    <scope>NUCLEOTIDE SEQUENCE</scope>
    <source>
        <tissue evidence="2">Shoot tip</tissue>
    </source>
</reference>
<proteinExistence type="predicted"/>
<feature type="region of interest" description="Disordered" evidence="1">
    <location>
        <begin position="1"/>
        <end position="24"/>
    </location>
</feature>
<keyword evidence="3" id="KW-1185">Reference proteome</keyword>
<reference evidence="2" key="2">
    <citation type="journal article" date="2023" name="Int. J. Mol. Sci.">
        <title>De Novo Assembly and Annotation of 11 Diverse Shrub Willow (Salix) Genomes Reveals Novel Gene Organization in Sex-Linked Regions.</title>
        <authorList>
            <person name="Hyden B."/>
            <person name="Feng K."/>
            <person name="Yates T.B."/>
            <person name="Jawdy S."/>
            <person name="Cereghino C."/>
            <person name="Smart L.B."/>
            <person name="Muchero W."/>
        </authorList>
    </citation>
    <scope>NUCLEOTIDE SEQUENCE</scope>
    <source>
        <tissue evidence="2">Shoot tip</tissue>
    </source>
</reference>
<gene>
    <name evidence="2" type="ORF">OIU74_028911</name>
</gene>